<dbReference type="EMBL" id="CAQQ02051224">
    <property type="status" value="NOT_ANNOTATED_CDS"/>
    <property type="molecule type" value="Genomic_DNA"/>
</dbReference>
<dbReference type="EMBL" id="CAQQ02051219">
    <property type="status" value="NOT_ANNOTATED_CDS"/>
    <property type="molecule type" value="Genomic_DNA"/>
</dbReference>
<organism evidence="1 2">
    <name type="scientific">Megaselia scalaris</name>
    <name type="common">Humpbacked fly</name>
    <name type="synonym">Phora scalaris</name>
    <dbReference type="NCBI Taxonomy" id="36166"/>
    <lineage>
        <taxon>Eukaryota</taxon>
        <taxon>Metazoa</taxon>
        <taxon>Ecdysozoa</taxon>
        <taxon>Arthropoda</taxon>
        <taxon>Hexapoda</taxon>
        <taxon>Insecta</taxon>
        <taxon>Pterygota</taxon>
        <taxon>Neoptera</taxon>
        <taxon>Endopterygota</taxon>
        <taxon>Diptera</taxon>
        <taxon>Brachycera</taxon>
        <taxon>Muscomorpha</taxon>
        <taxon>Platypezoidea</taxon>
        <taxon>Phoridae</taxon>
        <taxon>Megaseliini</taxon>
        <taxon>Megaselia</taxon>
    </lineage>
</organism>
<dbReference type="EnsemblMetazoa" id="MESCA007749-RA">
    <property type="protein sequence ID" value="MESCA007749-PA"/>
    <property type="gene ID" value="MESCA007749"/>
</dbReference>
<dbReference type="EMBL" id="CAQQ02051221">
    <property type="status" value="NOT_ANNOTATED_CDS"/>
    <property type="molecule type" value="Genomic_DNA"/>
</dbReference>
<dbReference type="EMBL" id="CAQQ02051222">
    <property type="status" value="NOT_ANNOTATED_CDS"/>
    <property type="molecule type" value="Genomic_DNA"/>
</dbReference>
<reference evidence="1" key="2">
    <citation type="submission" date="2015-06" db="UniProtKB">
        <authorList>
            <consortium name="EnsemblMetazoa"/>
        </authorList>
    </citation>
    <scope>IDENTIFICATION</scope>
</reference>
<dbReference type="AlphaFoldDB" id="T1GVF0"/>
<dbReference type="EMBL" id="CAQQ02051218">
    <property type="status" value="NOT_ANNOTATED_CDS"/>
    <property type="molecule type" value="Genomic_DNA"/>
</dbReference>
<reference evidence="2" key="1">
    <citation type="submission" date="2013-02" db="EMBL/GenBank/DDBJ databases">
        <authorList>
            <person name="Hughes D."/>
        </authorList>
    </citation>
    <scope>NUCLEOTIDE SEQUENCE</scope>
    <source>
        <strain>Durham</strain>
        <strain evidence="2">NC isolate 2 -- Noor lab</strain>
    </source>
</reference>
<dbReference type="EMBL" id="CAQQ02051223">
    <property type="status" value="NOT_ANNOTATED_CDS"/>
    <property type="molecule type" value="Genomic_DNA"/>
</dbReference>
<protein>
    <submittedName>
        <fullName evidence="1">Uncharacterized protein</fullName>
    </submittedName>
</protein>
<evidence type="ECO:0000313" key="2">
    <source>
        <dbReference type="Proteomes" id="UP000015102"/>
    </source>
</evidence>
<accession>T1GVF0</accession>
<proteinExistence type="predicted"/>
<dbReference type="EMBL" id="CAQQ02051220">
    <property type="status" value="NOT_ANNOTATED_CDS"/>
    <property type="molecule type" value="Genomic_DNA"/>
</dbReference>
<dbReference type="HOGENOM" id="CLU_3410961_0_0_1"/>
<dbReference type="Proteomes" id="UP000015102">
    <property type="component" value="Unassembled WGS sequence"/>
</dbReference>
<evidence type="ECO:0000313" key="1">
    <source>
        <dbReference type="EnsemblMetazoa" id="MESCA007749-PA"/>
    </source>
</evidence>
<sequence length="29" mass="3213">MPNLGIQYSNNERESDAKMVVEALTPFGT</sequence>
<keyword evidence="2" id="KW-1185">Reference proteome</keyword>
<name>T1GVF0_MEGSC</name>